<dbReference type="InterPro" id="IPR038725">
    <property type="entry name" value="YdaG_split_barrel_FMN-bd"/>
</dbReference>
<dbReference type="InterPro" id="IPR012349">
    <property type="entry name" value="Split_barrel_FMN-bd"/>
</dbReference>
<dbReference type="PANTHER" id="PTHR34818:SF1">
    <property type="entry name" value="PROTEIN BLI-3"/>
    <property type="match status" value="1"/>
</dbReference>
<keyword evidence="3" id="KW-1185">Reference proteome</keyword>
<gene>
    <name evidence="2" type="ORF">ACFONP_02295</name>
</gene>
<dbReference type="InterPro" id="IPR052917">
    <property type="entry name" value="Stress-Dev_Protein"/>
</dbReference>
<dbReference type="RefSeq" id="WP_229786065.1">
    <property type="nucleotide sequence ID" value="NZ_BMXU01000001.1"/>
</dbReference>
<dbReference type="PANTHER" id="PTHR34818">
    <property type="entry name" value="PROTEIN BLI-3"/>
    <property type="match status" value="1"/>
</dbReference>
<name>A0ABV7M857_9PROT</name>
<proteinExistence type="predicted"/>
<protein>
    <submittedName>
        <fullName evidence="2">Pyridoxamine 5'-phosphate oxidase family protein</fullName>
    </submittedName>
</protein>
<dbReference type="SUPFAM" id="SSF50475">
    <property type="entry name" value="FMN-binding split barrel"/>
    <property type="match status" value="1"/>
</dbReference>
<dbReference type="Gene3D" id="2.30.110.10">
    <property type="entry name" value="Electron Transport, Fmn-binding Protein, Chain A"/>
    <property type="match status" value="1"/>
</dbReference>
<dbReference type="EMBL" id="JBHRVA010000002">
    <property type="protein sequence ID" value="MFC3301561.1"/>
    <property type="molecule type" value="Genomic_DNA"/>
</dbReference>
<reference evidence="3" key="1">
    <citation type="journal article" date="2019" name="Int. J. Syst. Evol. Microbiol.">
        <title>The Global Catalogue of Microorganisms (GCM) 10K type strain sequencing project: providing services to taxonomists for standard genome sequencing and annotation.</title>
        <authorList>
            <consortium name="The Broad Institute Genomics Platform"/>
            <consortium name="The Broad Institute Genome Sequencing Center for Infectious Disease"/>
            <person name="Wu L."/>
            <person name="Ma J."/>
        </authorList>
    </citation>
    <scope>NUCLEOTIDE SEQUENCE [LARGE SCALE GENOMIC DNA]</scope>
    <source>
        <strain evidence="3">KCTC 22245</strain>
    </source>
</reference>
<evidence type="ECO:0000313" key="2">
    <source>
        <dbReference type="EMBL" id="MFC3301561.1"/>
    </source>
</evidence>
<evidence type="ECO:0000259" key="1">
    <source>
        <dbReference type="Pfam" id="PF16242"/>
    </source>
</evidence>
<feature type="domain" description="General stress protein FMN-binding split barrel" evidence="1">
    <location>
        <begin position="14"/>
        <end position="156"/>
    </location>
</feature>
<dbReference type="Proteomes" id="UP001595607">
    <property type="component" value="Unassembled WGS sequence"/>
</dbReference>
<organism evidence="2 3">
    <name type="scientific">Parvularcula lutaonensis</name>
    <dbReference type="NCBI Taxonomy" id="491923"/>
    <lineage>
        <taxon>Bacteria</taxon>
        <taxon>Pseudomonadati</taxon>
        <taxon>Pseudomonadota</taxon>
        <taxon>Alphaproteobacteria</taxon>
        <taxon>Parvularculales</taxon>
        <taxon>Parvularculaceae</taxon>
        <taxon>Parvularcula</taxon>
    </lineage>
</organism>
<comment type="caution">
    <text evidence="2">The sequence shown here is derived from an EMBL/GenBank/DDBJ whole genome shotgun (WGS) entry which is preliminary data.</text>
</comment>
<evidence type="ECO:0000313" key="3">
    <source>
        <dbReference type="Proteomes" id="UP001595607"/>
    </source>
</evidence>
<accession>A0ABV7M857</accession>
<dbReference type="Pfam" id="PF16242">
    <property type="entry name" value="Pyrid_ox_like"/>
    <property type="match status" value="1"/>
</dbReference>
<sequence length="169" mass="18963">MMVDLNETKNHPDKQFFEQLDDVPAGMLYLEGSSLHAQPMAATREEGTNTLWIFAKSDSDLVSEIRSGHNTAHFCVVGKNHDFHACATGHIRENTVREKVEQLWNPVVAAWYESGKDDPTLVLLQFDLETATVWGSTDSSVKFGWEIAKANLIDEKTPDVGARQSVKFR</sequence>